<dbReference type="Proteomes" id="UP000003167">
    <property type="component" value="Unassembled WGS sequence"/>
</dbReference>
<organism evidence="3 4">
    <name type="scientific">Segatella maculosa OT 289</name>
    <dbReference type="NCBI Taxonomy" id="999422"/>
    <lineage>
        <taxon>Bacteria</taxon>
        <taxon>Pseudomonadati</taxon>
        <taxon>Bacteroidota</taxon>
        <taxon>Bacteroidia</taxon>
        <taxon>Bacteroidales</taxon>
        <taxon>Prevotellaceae</taxon>
        <taxon>Segatella</taxon>
    </lineage>
</organism>
<evidence type="ECO:0000259" key="2">
    <source>
        <dbReference type="Pfam" id="PF16411"/>
    </source>
</evidence>
<dbReference type="Pfam" id="PF16411">
    <property type="entry name" value="SusF_SusE"/>
    <property type="match status" value="1"/>
</dbReference>
<dbReference type="PATRIC" id="fig|999422.3.peg.1028"/>
<proteinExistence type="predicted"/>
<dbReference type="OrthoDB" id="975117at2"/>
<feature type="signal peptide" evidence="1">
    <location>
        <begin position="1"/>
        <end position="25"/>
    </location>
</feature>
<evidence type="ECO:0000313" key="4">
    <source>
        <dbReference type="Proteomes" id="UP000003167"/>
    </source>
</evidence>
<sequence length="278" mass="30755">MKKIHKYGMLLCAAFLAMMTLQSCNDDKDLVVITEELPLKVDHLYMVGDATPAGWSIDNPTPLVKDKANKFVFTYHGVLKTGEMKFPLSKGDWGATFIYAPKADTEIGSKGVASNEIDIRKGGDDNKWKVTERGIYTVSIDLRSRKINVVYEGAEPVEPILTEWLTFIGDATPWGWNNNPAVMTKFKKTSADPLQFTFEGKLNTGEFKIAYDKTDIPAWSNYIQAPQAGVTLNHEGVSKQGMTIGGADNKWKVTEAGTYKLVFDLTKHTITVAAFSAS</sequence>
<dbReference type="GO" id="GO:0019867">
    <property type="term" value="C:outer membrane"/>
    <property type="evidence" value="ECO:0007669"/>
    <property type="project" value="InterPro"/>
</dbReference>
<feature type="domain" description="Outer membrane protein SusF/SusE-like C-terminal" evidence="2">
    <location>
        <begin position="43"/>
        <end position="145"/>
    </location>
</feature>
<dbReference type="STRING" id="999422.HMPREF9944_00998"/>
<dbReference type="Gene3D" id="2.60.40.3620">
    <property type="match status" value="2"/>
</dbReference>
<feature type="chain" id="PRO_5003550119" description="Outer membrane protein SusF/SusE-like C-terminal domain-containing protein" evidence="1">
    <location>
        <begin position="26"/>
        <end position="278"/>
    </location>
</feature>
<dbReference type="PROSITE" id="PS51257">
    <property type="entry name" value="PROKAR_LIPOPROTEIN"/>
    <property type="match status" value="1"/>
</dbReference>
<comment type="caution">
    <text evidence="3">The sequence shown here is derived from an EMBL/GenBank/DDBJ whole genome shotgun (WGS) entry which is preliminary data.</text>
</comment>
<reference evidence="3 4" key="1">
    <citation type="submission" date="2011-12" db="EMBL/GenBank/DDBJ databases">
        <title>The Genome Sequence of Prevotella maculosa OT 289.</title>
        <authorList>
            <consortium name="The Broad Institute Genome Sequencing Platform"/>
            <person name="Earl A."/>
            <person name="Ward D."/>
            <person name="Feldgarden M."/>
            <person name="Gevers D."/>
            <person name="Izard J."/>
            <person name="Blanton J.M."/>
            <person name="Mathney J."/>
            <person name="Tanner A.C."/>
            <person name="Dewhirst F.E."/>
            <person name="Young S.K."/>
            <person name="Zeng Q."/>
            <person name="Gargeya S."/>
            <person name="Fitzgerald M."/>
            <person name="Haas B."/>
            <person name="Abouelleil A."/>
            <person name="Alvarado L."/>
            <person name="Arachchi H.M."/>
            <person name="Berlin A."/>
            <person name="Chapman S.B."/>
            <person name="Gearin G."/>
            <person name="Goldberg J."/>
            <person name="Griggs A."/>
            <person name="Gujja S."/>
            <person name="Hansen M."/>
            <person name="Heiman D."/>
            <person name="Howarth C."/>
            <person name="Larimer J."/>
            <person name="Lui A."/>
            <person name="MacDonald P.J.P."/>
            <person name="McCowen C."/>
            <person name="Montmayeur A."/>
            <person name="Murphy C."/>
            <person name="Neiman D."/>
            <person name="Pearson M."/>
            <person name="Priest M."/>
            <person name="Roberts A."/>
            <person name="Saif S."/>
            <person name="Shea T."/>
            <person name="Sisk P."/>
            <person name="Stolte C."/>
            <person name="Sykes S."/>
            <person name="Wortman J."/>
            <person name="Nusbaum C."/>
            <person name="Birren B."/>
        </authorList>
    </citation>
    <scope>NUCLEOTIDE SEQUENCE [LARGE SCALE GENOMIC DNA]</scope>
    <source>
        <strain evidence="3 4">OT 289</strain>
    </source>
</reference>
<evidence type="ECO:0000313" key="3">
    <source>
        <dbReference type="EMBL" id="EHO72286.1"/>
    </source>
</evidence>
<name>H1HLF4_9BACT</name>
<dbReference type="InterPro" id="IPR032187">
    <property type="entry name" value="SusF/SusE-like_C"/>
</dbReference>
<dbReference type="HOGENOM" id="CLU_039928_0_0_10"/>
<protein>
    <recommendedName>
        <fullName evidence="2">Outer membrane protein SusF/SusE-like C-terminal domain-containing protein</fullName>
    </recommendedName>
</protein>
<accession>H1HLF4</accession>
<dbReference type="AlphaFoldDB" id="H1HLF4"/>
<dbReference type="GO" id="GO:2001070">
    <property type="term" value="F:starch binding"/>
    <property type="evidence" value="ECO:0007669"/>
    <property type="project" value="InterPro"/>
</dbReference>
<evidence type="ECO:0000256" key="1">
    <source>
        <dbReference type="SAM" id="SignalP"/>
    </source>
</evidence>
<keyword evidence="1" id="KW-0732">Signal</keyword>
<keyword evidence="4" id="KW-1185">Reference proteome</keyword>
<gene>
    <name evidence="3" type="ORF">HMPREF9944_00998</name>
</gene>
<dbReference type="EMBL" id="AGEK01000018">
    <property type="protein sequence ID" value="EHO72286.1"/>
    <property type="molecule type" value="Genomic_DNA"/>
</dbReference>